<dbReference type="EMBL" id="KV744923">
    <property type="protein sequence ID" value="OCK81367.1"/>
    <property type="molecule type" value="Genomic_DNA"/>
</dbReference>
<protein>
    <recommendedName>
        <fullName evidence="2">Rhodopsin domain-containing protein</fullName>
    </recommendedName>
</protein>
<evidence type="ECO:0000313" key="3">
    <source>
        <dbReference type="EMBL" id="OCK81367.1"/>
    </source>
</evidence>
<feature type="transmembrane region" description="Helical" evidence="1">
    <location>
        <begin position="98"/>
        <end position="118"/>
    </location>
</feature>
<sequence length="382" mass="41514">MSLPASGGDRFSTITPDDHGGLIYIATLMSLTYSLITFVARCFIKWKLFGVDDWAMAAAQVLTVAQFIAIVVALSSGLGKTYNLLTDGQYYSMVKAQYANQILLYASLCLSKCSVILLIRRVFTRDMKSFWVICTVMLGAIVVWGIASIIGICAGCLPTEYGALSTNMKCAGWTLRYKLVVIFDIITETILVLIPIYLVWGIQMSMKLKLRVIIAFAFRLPIITFALLFLYYTLRIPLSQNPGVSASPALIHQQAELGYSLISATIPCLKSFLKSFDTGLGLAVGYTQNAYGSGGYGGSYKMESLSKSVGSVGGDGGLRGEGRLRPEKIKNTTRVYSGRIEGGGMAREGSVASGSGGSQEMIIRRDVQWDVRHDDVRPGTAQ</sequence>
<dbReference type="InterPro" id="IPR049326">
    <property type="entry name" value="Rhodopsin_dom_fungi"/>
</dbReference>
<evidence type="ECO:0000259" key="2">
    <source>
        <dbReference type="Pfam" id="PF20684"/>
    </source>
</evidence>
<dbReference type="Proteomes" id="UP000250266">
    <property type="component" value="Unassembled WGS sequence"/>
</dbReference>
<keyword evidence="4" id="KW-1185">Reference proteome</keyword>
<evidence type="ECO:0000256" key="1">
    <source>
        <dbReference type="SAM" id="Phobius"/>
    </source>
</evidence>
<evidence type="ECO:0000313" key="4">
    <source>
        <dbReference type="Proteomes" id="UP000250266"/>
    </source>
</evidence>
<accession>A0A8E2ECD2</accession>
<keyword evidence="1" id="KW-1133">Transmembrane helix</keyword>
<dbReference type="Pfam" id="PF20684">
    <property type="entry name" value="Fung_rhodopsin"/>
    <property type="match status" value="1"/>
</dbReference>
<proteinExistence type="predicted"/>
<dbReference type="AlphaFoldDB" id="A0A8E2ECD2"/>
<dbReference type="PANTHER" id="PTHR39614">
    <property type="entry name" value="INTEGRAL MEMBRANE PROTEIN"/>
    <property type="match status" value="1"/>
</dbReference>
<feature type="transmembrane region" description="Helical" evidence="1">
    <location>
        <begin position="212"/>
        <end position="232"/>
    </location>
</feature>
<keyword evidence="1" id="KW-0472">Membrane</keyword>
<dbReference type="PANTHER" id="PTHR39614:SF2">
    <property type="entry name" value="INTEGRAL MEMBRANE PROTEIN"/>
    <property type="match status" value="1"/>
</dbReference>
<feature type="transmembrane region" description="Helical" evidence="1">
    <location>
        <begin position="177"/>
        <end position="200"/>
    </location>
</feature>
<feature type="transmembrane region" description="Helical" evidence="1">
    <location>
        <begin position="22"/>
        <end position="44"/>
    </location>
</feature>
<feature type="transmembrane region" description="Helical" evidence="1">
    <location>
        <begin position="56"/>
        <end position="78"/>
    </location>
</feature>
<feature type="domain" description="Rhodopsin" evidence="2">
    <location>
        <begin position="39"/>
        <end position="274"/>
    </location>
</feature>
<name>A0A8E2ECD2_9PEZI</name>
<gene>
    <name evidence="3" type="ORF">K432DRAFT_450183</name>
</gene>
<organism evidence="3 4">
    <name type="scientific">Lepidopterella palustris CBS 459.81</name>
    <dbReference type="NCBI Taxonomy" id="1314670"/>
    <lineage>
        <taxon>Eukaryota</taxon>
        <taxon>Fungi</taxon>
        <taxon>Dikarya</taxon>
        <taxon>Ascomycota</taxon>
        <taxon>Pezizomycotina</taxon>
        <taxon>Dothideomycetes</taxon>
        <taxon>Pleosporomycetidae</taxon>
        <taxon>Mytilinidiales</taxon>
        <taxon>Argynnaceae</taxon>
        <taxon>Lepidopterella</taxon>
    </lineage>
</organism>
<dbReference type="OrthoDB" id="3897607at2759"/>
<feature type="transmembrane region" description="Helical" evidence="1">
    <location>
        <begin position="130"/>
        <end position="157"/>
    </location>
</feature>
<keyword evidence="1" id="KW-0812">Transmembrane</keyword>
<reference evidence="3 4" key="1">
    <citation type="journal article" date="2016" name="Nat. Commun.">
        <title>Ectomycorrhizal ecology is imprinted in the genome of the dominant symbiotic fungus Cenococcum geophilum.</title>
        <authorList>
            <consortium name="DOE Joint Genome Institute"/>
            <person name="Peter M."/>
            <person name="Kohler A."/>
            <person name="Ohm R.A."/>
            <person name="Kuo A."/>
            <person name="Krutzmann J."/>
            <person name="Morin E."/>
            <person name="Arend M."/>
            <person name="Barry K.W."/>
            <person name="Binder M."/>
            <person name="Choi C."/>
            <person name="Clum A."/>
            <person name="Copeland A."/>
            <person name="Grisel N."/>
            <person name="Haridas S."/>
            <person name="Kipfer T."/>
            <person name="LaButti K."/>
            <person name="Lindquist E."/>
            <person name="Lipzen A."/>
            <person name="Maire R."/>
            <person name="Meier B."/>
            <person name="Mihaltcheva S."/>
            <person name="Molinier V."/>
            <person name="Murat C."/>
            <person name="Poggeler S."/>
            <person name="Quandt C.A."/>
            <person name="Sperisen C."/>
            <person name="Tritt A."/>
            <person name="Tisserant E."/>
            <person name="Crous P.W."/>
            <person name="Henrissat B."/>
            <person name="Nehls U."/>
            <person name="Egli S."/>
            <person name="Spatafora J.W."/>
            <person name="Grigoriev I.V."/>
            <person name="Martin F.M."/>
        </authorList>
    </citation>
    <scope>NUCLEOTIDE SEQUENCE [LARGE SCALE GENOMIC DNA]</scope>
    <source>
        <strain evidence="3 4">CBS 459.81</strain>
    </source>
</reference>